<protein>
    <submittedName>
        <fullName evidence="1">Uncharacterized protein</fullName>
    </submittedName>
</protein>
<dbReference type="Pfam" id="PF18759">
    <property type="entry name" value="Plavaka"/>
    <property type="match status" value="1"/>
</dbReference>
<organism evidence="1 2">
    <name type="scientific">Polyporus arcularius HHB13444</name>
    <dbReference type="NCBI Taxonomy" id="1314778"/>
    <lineage>
        <taxon>Eukaryota</taxon>
        <taxon>Fungi</taxon>
        <taxon>Dikarya</taxon>
        <taxon>Basidiomycota</taxon>
        <taxon>Agaricomycotina</taxon>
        <taxon>Agaricomycetes</taxon>
        <taxon>Polyporales</taxon>
        <taxon>Polyporaceae</taxon>
        <taxon>Polyporus</taxon>
    </lineage>
</organism>
<name>A0A5C3NNI1_9APHY</name>
<keyword evidence="2" id="KW-1185">Reference proteome</keyword>
<dbReference type="STRING" id="1314778.A0A5C3NNI1"/>
<feature type="non-terminal residue" evidence="1">
    <location>
        <position position="149"/>
    </location>
</feature>
<accession>A0A5C3NNI1</accession>
<gene>
    <name evidence="1" type="ORF">K466DRAFT_507627</name>
</gene>
<dbReference type="AlphaFoldDB" id="A0A5C3NNI1"/>
<dbReference type="InParanoid" id="A0A5C3NNI1"/>
<reference evidence="1 2" key="1">
    <citation type="journal article" date="2019" name="Nat. Ecol. Evol.">
        <title>Megaphylogeny resolves global patterns of mushroom evolution.</title>
        <authorList>
            <person name="Varga T."/>
            <person name="Krizsan K."/>
            <person name="Foldi C."/>
            <person name="Dima B."/>
            <person name="Sanchez-Garcia M."/>
            <person name="Sanchez-Ramirez S."/>
            <person name="Szollosi G.J."/>
            <person name="Szarkandi J.G."/>
            <person name="Papp V."/>
            <person name="Albert L."/>
            <person name="Andreopoulos W."/>
            <person name="Angelini C."/>
            <person name="Antonin V."/>
            <person name="Barry K.W."/>
            <person name="Bougher N.L."/>
            <person name="Buchanan P."/>
            <person name="Buyck B."/>
            <person name="Bense V."/>
            <person name="Catcheside P."/>
            <person name="Chovatia M."/>
            <person name="Cooper J."/>
            <person name="Damon W."/>
            <person name="Desjardin D."/>
            <person name="Finy P."/>
            <person name="Geml J."/>
            <person name="Haridas S."/>
            <person name="Hughes K."/>
            <person name="Justo A."/>
            <person name="Karasinski D."/>
            <person name="Kautmanova I."/>
            <person name="Kiss B."/>
            <person name="Kocsube S."/>
            <person name="Kotiranta H."/>
            <person name="LaButti K.M."/>
            <person name="Lechner B.E."/>
            <person name="Liimatainen K."/>
            <person name="Lipzen A."/>
            <person name="Lukacs Z."/>
            <person name="Mihaltcheva S."/>
            <person name="Morgado L.N."/>
            <person name="Niskanen T."/>
            <person name="Noordeloos M.E."/>
            <person name="Ohm R.A."/>
            <person name="Ortiz-Santana B."/>
            <person name="Ovrebo C."/>
            <person name="Racz N."/>
            <person name="Riley R."/>
            <person name="Savchenko A."/>
            <person name="Shiryaev A."/>
            <person name="Soop K."/>
            <person name="Spirin V."/>
            <person name="Szebenyi C."/>
            <person name="Tomsovsky M."/>
            <person name="Tulloss R.E."/>
            <person name="Uehling J."/>
            <person name="Grigoriev I.V."/>
            <person name="Vagvolgyi C."/>
            <person name="Papp T."/>
            <person name="Martin F.M."/>
            <person name="Miettinen O."/>
            <person name="Hibbett D.S."/>
            <person name="Nagy L.G."/>
        </authorList>
    </citation>
    <scope>NUCLEOTIDE SEQUENCE [LARGE SCALE GENOMIC DNA]</scope>
    <source>
        <strain evidence="1 2">HHB13444</strain>
    </source>
</reference>
<proteinExistence type="predicted"/>
<dbReference type="Proteomes" id="UP000308197">
    <property type="component" value="Unassembled WGS sequence"/>
</dbReference>
<evidence type="ECO:0000313" key="1">
    <source>
        <dbReference type="EMBL" id="TFK78229.1"/>
    </source>
</evidence>
<sequence>MYERYPGEAGKPVGTDATFFEKIRAEQNARGETPYAPFEDEEEWDLVKWLISEVSQGGIDRFAKLPITRNRTKVSFKNKKSYFKKIDQLPTGSPWICDIVSVTGNIVGPKGQKLTEELELWRRDPVDCVKELIGNPAFEPYTSYAPVRV</sequence>
<dbReference type="InterPro" id="IPR041078">
    <property type="entry name" value="Plavaka"/>
</dbReference>
<evidence type="ECO:0000313" key="2">
    <source>
        <dbReference type="Proteomes" id="UP000308197"/>
    </source>
</evidence>
<dbReference type="EMBL" id="ML212691">
    <property type="protein sequence ID" value="TFK78229.1"/>
    <property type="molecule type" value="Genomic_DNA"/>
</dbReference>